<dbReference type="Pfam" id="PF01522">
    <property type="entry name" value="Polysacc_deac_1"/>
    <property type="match status" value="1"/>
</dbReference>
<dbReference type="PROSITE" id="PS51781">
    <property type="entry name" value="SH3B"/>
    <property type="match status" value="1"/>
</dbReference>
<dbReference type="Proteomes" id="UP001501257">
    <property type="component" value="Unassembled WGS sequence"/>
</dbReference>
<organism evidence="2 3">
    <name type="scientific">Paeniglutamicibacter antarcticus</name>
    <dbReference type="NCBI Taxonomy" id="494023"/>
    <lineage>
        <taxon>Bacteria</taxon>
        <taxon>Bacillati</taxon>
        <taxon>Actinomycetota</taxon>
        <taxon>Actinomycetes</taxon>
        <taxon>Micrococcales</taxon>
        <taxon>Micrococcaceae</taxon>
        <taxon>Paeniglutamicibacter</taxon>
    </lineage>
</organism>
<dbReference type="Pfam" id="PF08239">
    <property type="entry name" value="SH3_3"/>
    <property type="match status" value="1"/>
</dbReference>
<dbReference type="InterPro" id="IPR003646">
    <property type="entry name" value="SH3-like_bac-type"/>
</dbReference>
<evidence type="ECO:0000313" key="3">
    <source>
        <dbReference type="Proteomes" id="UP001501257"/>
    </source>
</evidence>
<dbReference type="SMART" id="SM00287">
    <property type="entry name" value="SH3b"/>
    <property type="match status" value="1"/>
</dbReference>
<dbReference type="Gene3D" id="2.30.30.40">
    <property type="entry name" value="SH3 Domains"/>
    <property type="match status" value="1"/>
</dbReference>
<dbReference type="InterPro" id="IPR036028">
    <property type="entry name" value="SH3-like_dom_sf"/>
</dbReference>
<name>A0ABP9TKC9_9MICC</name>
<dbReference type="RefSeq" id="WP_210099682.1">
    <property type="nucleotide sequence ID" value="NZ_BAABLK010000022.1"/>
</dbReference>
<keyword evidence="3" id="KW-1185">Reference proteome</keyword>
<feature type="domain" description="SH3b" evidence="1">
    <location>
        <begin position="55"/>
        <end position="118"/>
    </location>
</feature>
<dbReference type="CDD" id="cd10917">
    <property type="entry name" value="CE4_NodB_like_6s_7s"/>
    <property type="match status" value="1"/>
</dbReference>
<evidence type="ECO:0000259" key="1">
    <source>
        <dbReference type="PROSITE" id="PS51781"/>
    </source>
</evidence>
<dbReference type="SUPFAM" id="SSF50044">
    <property type="entry name" value="SH3-domain"/>
    <property type="match status" value="1"/>
</dbReference>
<accession>A0ABP9TKC9</accession>
<dbReference type="InterPro" id="IPR011330">
    <property type="entry name" value="Glyco_hydro/deAcase_b/a-brl"/>
</dbReference>
<dbReference type="InterPro" id="IPR002509">
    <property type="entry name" value="NODB_dom"/>
</dbReference>
<gene>
    <name evidence="2" type="ORF">GCM10025778_11680</name>
</gene>
<comment type="caution">
    <text evidence="2">The sequence shown here is derived from an EMBL/GenBank/DDBJ whole genome shotgun (WGS) entry which is preliminary data.</text>
</comment>
<dbReference type="Gene3D" id="3.20.20.370">
    <property type="entry name" value="Glycoside hydrolase/deacetylase"/>
    <property type="match status" value="1"/>
</dbReference>
<dbReference type="SUPFAM" id="SSF88713">
    <property type="entry name" value="Glycoside hydrolase/deacetylase"/>
    <property type="match status" value="1"/>
</dbReference>
<evidence type="ECO:0000313" key="2">
    <source>
        <dbReference type="EMBL" id="GAA5226635.1"/>
    </source>
</evidence>
<protein>
    <recommendedName>
        <fullName evidence="1">SH3b domain-containing protein</fullName>
    </recommendedName>
</protein>
<reference evidence="3" key="1">
    <citation type="journal article" date="2019" name="Int. J. Syst. Evol. Microbiol.">
        <title>The Global Catalogue of Microorganisms (GCM) 10K type strain sequencing project: providing services to taxonomists for standard genome sequencing and annotation.</title>
        <authorList>
            <consortium name="The Broad Institute Genomics Platform"/>
            <consortium name="The Broad Institute Genome Sequencing Center for Infectious Disease"/>
            <person name="Wu L."/>
            <person name="Ma J."/>
        </authorList>
    </citation>
    <scope>NUCLEOTIDE SEQUENCE [LARGE SCALE GENOMIC DNA]</scope>
    <source>
        <strain evidence="3">JCM 18952</strain>
    </source>
</reference>
<dbReference type="EMBL" id="BAABLK010000022">
    <property type="protein sequence ID" value="GAA5226635.1"/>
    <property type="molecule type" value="Genomic_DNA"/>
</dbReference>
<proteinExistence type="predicted"/>
<sequence length="254" mass="27185">MLRHGEQRNLLRGISAILVSAALLLTSVPTVAANLSQMPARPPAASVSVRSATALPSKVKTTASLNMRSGPRTAYKILAPIPKGTAVIVISRSSSGWYKLSYSGRTGWINNKYVTTGSFAPAPTGPNRISRVVLTFDDCPRTLGSFTAAINYAAGNDMGLVLAPTGNCISSFESRYGMDLAGSARAKGQWVINHSVSHRDLRTLNRGVHTNFSRPPYGAIDAGVRCGYDRVGMAIWTWSPDTMDWSVKSKAITV</sequence>